<feature type="domain" description="Acyl-CoA oxidase/dehydrogenase middle" evidence="8">
    <location>
        <begin position="129"/>
        <end position="229"/>
    </location>
</feature>
<dbReference type="Proteomes" id="UP000219514">
    <property type="component" value="Unassembled WGS sequence"/>
</dbReference>
<evidence type="ECO:0000313" key="11">
    <source>
        <dbReference type="Proteomes" id="UP000219514"/>
    </source>
</evidence>
<name>A0A285EAF5_9ACTN</name>
<gene>
    <name evidence="10" type="ORF">SAMN06893097_103194</name>
</gene>
<dbReference type="InterPro" id="IPR037069">
    <property type="entry name" value="AcylCoA_DH/ox_N_sf"/>
</dbReference>
<evidence type="ECO:0000256" key="6">
    <source>
        <dbReference type="RuleBase" id="RU362125"/>
    </source>
</evidence>
<dbReference type="PANTHER" id="PTHR43884">
    <property type="entry name" value="ACYL-COA DEHYDROGENASE"/>
    <property type="match status" value="1"/>
</dbReference>
<dbReference type="Gene3D" id="1.20.140.10">
    <property type="entry name" value="Butyryl-CoA Dehydrogenase, subunit A, domain 3"/>
    <property type="match status" value="1"/>
</dbReference>
<dbReference type="PIRSF" id="PIRSF016578">
    <property type="entry name" value="HsaA"/>
    <property type="match status" value="1"/>
</dbReference>
<keyword evidence="4 6" id="KW-0274">FAD</keyword>
<keyword evidence="11" id="KW-1185">Reference proteome</keyword>
<dbReference type="Gene3D" id="1.10.540.10">
    <property type="entry name" value="Acyl-CoA dehydrogenase/oxidase, N-terminal domain"/>
    <property type="match status" value="1"/>
</dbReference>
<proteinExistence type="inferred from homology"/>
<dbReference type="InterPro" id="IPR006091">
    <property type="entry name" value="Acyl-CoA_Oxase/DH_mid-dom"/>
</dbReference>
<dbReference type="PROSITE" id="PS00073">
    <property type="entry name" value="ACYL_COA_DH_2"/>
    <property type="match status" value="1"/>
</dbReference>
<sequence length="403" mass="44758">MRRPLVDPRPRIPVAYRTEEREAIQQMARDFAMQEVLPVANQLDPEHGLIPDQLRKKMAELGFFGILIPEEHDGLGLGVFEYALITEELARAWMSVASIITRSSVAAALDPTQRAAILPRAARGEWLGAFAMSEPGAGSDIAAIRTRADKVDGGWLINGQKMWCTFADQADGILIVARTTPYDSSRRHEGIRRFIAYKNPGEFPEGCTGTPIRKIGYHGWRTYELSFENTFVPDDGLLGYEQVAGAADRGFARVAEGMLTPRIHTAARSIGLARGALEDAIKYVQEREQFGHAIGDFQATRFKIASMATEIELCRALMYEVAADVDAGETSDVRAAMLKYAAAEMSERVTSEALQLHGGAGYTTDFPVERYWRDARLTKIFEGTSEIMQRLISDRLLPPTPFR</sequence>
<dbReference type="FunFam" id="1.20.140.10:FF:000001">
    <property type="entry name" value="Acyl-CoA dehydrogenase"/>
    <property type="match status" value="1"/>
</dbReference>
<dbReference type="RefSeq" id="WP_097206051.1">
    <property type="nucleotide sequence ID" value="NZ_JACHXB010000004.1"/>
</dbReference>
<keyword evidence="3 6" id="KW-0285">Flavoprotein</keyword>
<dbReference type="Pfam" id="PF02770">
    <property type="entry name" value="Acyl-CoA_dh_M"/>
    <property type="match status" value="1"/>
</dbReference>
<dbReference type="GO" id="GO:0003995">
    <property type="term" value="F:acyl-CoA dehydrogenase activity"/>
    <property type="evidence" value="ECO:0007669"/>
    <property type="project" value="InterPro"/>
</dbReference>
<dbReference type="OrthoDB" id="9770681at2"/>
<dbReference type="PANTHER" id="PTHR43884:SF12">
    <property type="entry name" value="ISOVALERYL-COA DEHYDROGENASE, MITOCHONDRIAL-RELATED"/>
    <property type="match status" value="1"/>
</dbReference>
<reference evidence="10 11" key="1">
    <citation type="submission" date="2017-09" db="EMBL/GenBank/DDBJ databases">
        <authorList>
            <person name="Ehlers B."/>
            <person name="Leendertz F.H."/>
        </authorList>
    </citation>
    <scope>NUCLEOTIDE SEQUENCE [LARGE SCALE GENOMIC DNA]</scope>
    <source>
        <strain evidence="10 11">DSM 46844</strain>
    </source>
</reference>
<dbReference type="PROSITE" id="PS00072">
    <property type="entry name" value="ACYL_COA_DH_1"/>
    <property type="match status" value="1"/>
</dbReference>
<evidence type="ECO:0008006" key="12">
    <source>
        <dbReference type="Google" id="ProtNLM"/>
    </source>
</evidence>
<evidence type="ECO:0000256" key="4">
    <source>
        <dbReference type="ARBA" id="ARBA00022827"/>
    </source>
</evidence>
<dbReference type="InterPro" id="IPR009075">
    <property type="entry name" value="AcylCo_DH/oxidase_C"/>
</dbReference>
<evidence type="ECO:0000256" key="2">
    <source>
        <dbReference type="ARBA" id="ARBA00009347"/>
    </source>
</evidence>
<dbReference type="InterPro" id="IPR046373">
    <property type="entry name" value="Acyl-CoA_Oxase/DH_mid-dom_sf"/>
</dbReference>
<evidence type="ECO:0000256" key="1">
    <source>
        <dbReference type="ARBA" id="ARBA00001974"/>
    </source>
</evidence>
<evidence type="ECO:0000256" key="3">
    <source>
        <dbReference type="ARBA" id="ARBA00022630"/>
    </source>
</evidence>
<dbReference type="EMBL" id="OBDO01000003">
    <property type="protein sequence ID" value="SNX96025.1"/>
    <property type="molecule type" value="Genomic_DNA"/>
</dbReference>
<dbReference type="GO" id="GO:0050660">
    <property type="term" value="F:flavin adenine dinucleotide binding"/>
    <property type="evidence" value="ECO:0007669"/>
    <property type="project" value="InterPro"/>
</dbReference>
<comment type="cofactor">
    <cofactor evidence="1 6">
        <name>FAD</name>
        <dbReference type="ChEBI" id="CHEBI:57692"/>
    </cofactor>
</comment>
<evidence type="ECO:0000256" key="5">
    <source>
        <dbReference type="ARBA" id="ARBA00023002"/>
    </source>
</evidence>
<evidence type="ECO:0000259" key="9">
    <source>
        <dbReference type="Pfam" id="PF02771"/>
    </source>
</evidence>
<dbReference type="InterPro" id="IPR036250">
    <property type="entry name" value="AcylCo_DH-like_C"/>
</dbReference>
<dbReference type="AlphaFoldDB" id="A0A285EAF5"/>
<dbReference type="InterPro" id="IPR009100">
    <property type="entry name" value="AcylCoA_DH/oxidase_NM_dom_sf"/>
</dbReference>
<accession>A0A285EAF5</accession>
<protein>
    <recommendedName>
        <fullName evidence="12">Acyl-CoA dehydrogenase</fullName>
    </recommendedName>
</protein>
<dbReference type="InterPro" id="IPR006089">
    <property type="entry name" value="Acyl-CoA_DH_CS"/>
</dbReference>
<organism evidence="10 11">
    <name type="scientific">Geodermatophilus sabuli</name>
    <dbReference type="NCBI Taxonomy" id="1564158"/>
    <lineage>
        <taxon>Bacteria</taxon>
        <taxon>Bacillati</taxon>
        <taxon>Actinomycetota</taxon>
        <taxon>Actinomycetes</taxon>
        <taxon>Geodermatophilales</taxon>
        <taxon>Geodermatophilaceae</taxon>
        <taxon>Geodermatophilus</taxon>
    </lineage>
</organism>
<evidence type="ECO:0000313" key="10">
    <source>
        <dbReference type="EMBL" id="SNX96025.1"/>
    </source>
</evidence>
<dbReference type="Pfam" id="PF02771">
    <property type="entry name" value="Acyl-CoA_dh_N"/>
    <property type="match status" value="1"/>
</dbReference>
<evidence type="ECO:0000259" key="7">
    <source>
        <dbReference type="Pfam" id="PF00441"/>
    </source>
</evidence>
<dbReference type="SUPFAM" id="SSF56645">
    <property type="entry name" value="Acyl-CoA dehydrogenase NM domain-like"/>
    <property type="match status" value="1"/>
</dbReference>
<dbReference type="Pfam" id="PF00441">
    <property type="entry name" value="Acyl-CoA_dh_1"/>
    <property type="match status" value="1"/>
</dbReference>
<comment type="similarity">
    <text evidence="2 6">Belongs to the acyl-CoA dehydrogenase family.</text>
</comment>
<feature type="domain" description="Acyl-CoA dehydrogenase/oxidase C-terminal" evidence="7">
    <location>
        <begin position="248"/>
        <end position="397"/>
    </location>
</feature>
<keyword evidence="5 6" id="KW-0560">Oxidoreductase</keyword>
<feature type="domain" description="Acyl-CoA dehydrogenase/oxidase N-terminal" evidence="9">
    <location>
        <begin position="18"/>
        <end position="125"/>
    </location>
</feature>
<dbReference type="Gene3D" id="2.40.110.10">
    <property type="entry name" value="Butyryl-CoA Dehydrogenase, subunit A, domain 2"/>
    <property type="match status" value="1"/>
</dbReference>
<dbReference type="SUPFAM" id="SSF47203">
    <property type="entry name" value="Acyl-CoA dehydrogenase C-terminal domain-like"/>
    <property type="match status" value="1"/>
</dbReference>
<dbReference type="InterPro" id="IPR013786">
    <property type="entry name" value="AcylCoA_DH/ox_N"/>
</dbReference>
<evidence type="ECO:0000259" key="8">
    <source>
        <dbReference type="Pfam" id="PF02770"/>
    </source>
</evidence>